<keyword evidence="1" id="KW-1133">Transmembrane helix</keyword>
<comment type="caution">
    <text evidence="2">The sequence shown here is derived from an EMBL/GenBank/DDBJ whole genome shotgun (WGS) entry which is preliminary data.</text>
</comment>
<gene>
    <name evidence="2" type="ORF">EHQ43_15620</name>
</gene>
<dbReference type="GO" id="GO:0016740">
    <property type="term" value="F:transferase activity"/>
    <property type="evidence" value="ECO:0007669"/>
    <property type="project" value="UniProtKB-KW"/>
</dbReference>
<feature type="transmembrane region" description="Helical" evidence="1">
    <location>
        <begin position="227"/>
        <end position="245"/>
    </location>
</feature>
<keyword evidence="2" id="KW-0808">Transferase</keyword>
<dbReference type="EMBL" id="RQFT01000012">
    <property type="protein sequence ID" value="TGL03218.1"/>
    <property type="molecule type" value="Genomic_DNA"/>
</dbReference>
<organism evidence="2 3">
    <name type="scientific">Leptospira bouyouniensis</name>
    <dbReference type="NCBI Taxonomy" id="2484911"/>
    <lineage>
        <taxon>Bacteria</taxon>
        <taxon>Pseudomonadati</taxon>
        <taxon>Spirochaetota</taxon>
        <taxon>Spirochaetia</taxon>
        <taxon>Leptospirales</taxon>
        <taxon>Leptospiraceae</taxon>
        <taxon>Leptospira</taxon>
    </lineage>
</organism>
<keyword evidence="1" id="KW-0472">Membrane</keyword>
<evidence type="ECO:0000313" key="2">
    <source>
        <dbReference type="EMBL" id="TGL03218.1"/>
    </source>
</evidence>
<evidence type="ECO:0000313" key="3">
    <source>
        <dbReference type="Proteomes" id="UP000297641"/>
    </source>
</evidence>
<feature type="transmembrane region" description="Helical" evidence="1">
    <location>
        <begin position="12"/>
        <end position="36"/>
    </location>
</feature>
<feature type="transmembrane region" description="Helical" evidence="1">
    <location>
        <begin position="157"/>
        <end position="175"/>
    </location>
</feature>
<reference evidence="2 3" key="1">
    <citation type="journal article" date="2019" name="PLoS Negl. Trop. Dis.">
        <title>Revisiting the worldwide diversity of Leptospira species in the environment.</title>
        <authorList>
            <person name="Vincent A.T."/>
            <person name="Schiettekatte O."/>
            <person name="Bourhy P."/>
            <person name="Veyrier F.J."/>
            <person name="Picardeau M."/>
        </authorList>
    </citation>
    <scope>NUCLEOTIDE SEQUENCE [LARGE SCALE GENOMIC DNA]</scope>
    <source>
        <strain evidence="2 3">201800273</strain>
    </source>
</reference>
<feature type="transmembrane region" description="Helical" evidence="1">
    <location>
        <begin position="83"/>
        <end position="102"/>
    </location>
</feature>
<evidence type="ECO:0000256" key="1">
    <source>
        <dbReference type="SAM" id="Phobius"/>
    </source>
</evidence>
<dbReference type="AlphaFoldDB" id="A0A7I0IJE4"/>
<accession>A0A7I0IJE4</accession>
<name>A0A7I0IJE4_9LEPT</name>
<sequence>MFRMTQQNRTPLVVSYLAFDVVISVFANLSYFSFYFRNTMNFSLVLFYLISVWALYLLDHYWDAKKKTFQKSSRSIFYLQNEILIQSIIVGSILIVGGLAILSEWTFIKQNFAFLFSFAICLFLVVTNLSPVPKEFLVTFFYTWGILLPFPNSMQHITIVFIFSLHVFNNVLITYQMDREWDKEQGTFTLNLWVSQKWMDRLVSIFLFLGLVILTFQYGFHTLDFEFFLGMALSYLWLLFVFYSSRSPSSKKTLSELSYLPMFVPQIIFFFSGLP</sequence>
<dbReference type="Proteomes" id="UP000297641">
    <property type="component" value="Unassembled WGS sequence"/>
</dbReference>
<protein>
    <submittedName>
        <fullName evidence="2">Prenyltransferase</fullName>
    </submittedName>
</protein>
<feature type="transmembrane region" description="Helical" evidence="1">
    <location>
        <begin position="202"/>
        <end position="221"/>
    </location>
</feature>
<proteinExistence type="predicted"/>
<feature type="transmembrane region" description="Helical" evidence="1">
    <location>
        <begin position="136"/>
        <end position="151"/>
    </location>
</feature>
<feature type="transmembrane region" description="Helical" evidence="1">
    <location>
        <begin position="108"/>
        <end position="129"/>
    </location>
</feature>
<keyword evidence="1" id="KW-0812">Transmembrane</keyword>
<feature type="transmembrane region" description="Helical" evidence="1">
    <location>
        <begin position="42"/>
        <end position="62"/>
    </location>
</feature>
<feature type="transmembrane region" description="Helical" evidence="1">
    <location>
        <begin position="257"/>
        <end position="274"/>
    </location>
</feature>